<gene>
    <name evidence="1" type="ORF">BX592_122107</name>
</gene>
<accession>A0A4R8LIP6</accession>
<evidence type="ECO:0008006" key="3">
    <source>
        <dbReference type="Google" id="ProtNLM"/>
    </source>
</evidence>
<organism evidence="1 2">
    <name type="scientific">Paraburkholderia rhizosphaerae</name>
    <dbReference type="NCBI Taxonomy" id="480658"/>
    <lineage>
        <taxon>Bacteria</taxon>
        <taxon>Pseudomonadati</taxon>
        <taxon>Pseudomonadota</taxon>
        <taxon>Betaproteobacteria</taxon>
        <taxon>Burkholderiales</taxon>
        <taxon>Burkholderiaceae</taxon>
        <taxon>Paraburkholderia</taxon>
    </lineage>
</organism>
<dbReference type="OrthoDB" id="8526975at2"/>
<reference evidence="1 2" key="1">
    <citation type="submission" date="2019-03" db="EMBL/GenBank/DDBJ databases">
        <title>Genomic Encyclopedia of Type Strains, Phase III (KMG-III): the genomes of soil and plant-associated and newly described type strains.</title>
        <authorList>
            <person name="Whitman W."/>
        </authorList>
    </citation>
    <scope>NUCLEOTIDE SEQUENCE [LARGE SCALE GENOMIC DNA]</scope>
    <source>
        <strain evidence="1 2">LMG 29544</strain>
    </source>
</reference>
<comment type="caution">
    <text evidence="1">The sequence shown here is derived from an EMBL/GenBank/DDBJ whole genome shotgun (WGS) entry which is preliminary data.</text>
</comment>
<name>A0A4R8LIP6_9BURK</name>
<sequence>MRTYPRNSPEAAARIVALALTADGHVCSSEDRALDRLNVSRELGLAPGEFHGIVQTFCEDRMLGPASWAEPAGDPDGDLLTTLMADIDEPTLRRKVLRICLAVAVADDYLADGEIALLAAMLDAWRPHRTAIAM</sequence>
<dbReference type="AlphaFoldDB" id="A0A4R8LIP6"/>
<dbReference type="InterPro" id="IPR029024">
    <property type="entry name" value="TerB-like"/>
</dbReference>
<dbReference type="EMBL" id="SORE01000022">
    <property type="protein sequence ID" value="TDY42298.1"/>
    <property type="molecule type" value="Genomic_DNA"/>
</dbReference>
<proteinExistence type="predicted"/>
<dbReference type="Proteomes" id="UP000295509">
    <property type="component" value="Unassembled WGS sequence"/>
</dbReference>
<dbReference type="Gene3D" id="1.10.3680.10">
    <property type="entry name" value="TerB-like"/>
    <property type="match status" value="1"/>
</dbReference>
<evidence type="ECO:0000313" key="1">
    <source>
        <dbReference type="EMBL" id="TDY42298.1"/>
    </source>
</evidence>
<evidence type="ECO:0000313" key="2">
    <source>
        <dbReference type="Proteomes" id="UP000295509"/>
    </source>
</evidence>
<protein>
    <recommendedName>
        <fullName evidence="3">Tellurite resistance protein TerB</fullName>
    </recommendedName>
</protein>
<dbReference type="SUPFAM" id="SSF158682">
    <property type="entry name" value="TerB-like"/>
    <property type="match status" value="1"/>
</dbReference>
<keyword evidence="2" id="KW-1185">Reference proteome</keyword>
<dbReference type="RefSeq" id="WP_134195733.1">
    <property type="nucleotide sequence ID" value="NZ_JBHLUW010000032.1"/>
</dbReference>